<gene>
    <name evidence="3" type="ORF">KK062_19840</name>
</gene>
<feature type="modified residue" description="4-aspartylphosphate" evidence="1">
    <location>
        <position position="68"/>
    </location>
</feature>
<dbReference type="PROSITE" id="PS50110">
    <property type="entry name" value="RESPONSE_REGULATORY"/>
    <property type="match status" value="1"/>
</dbReference>
<dbReference type="AlphaFoldDB" id="A0AAP2E030"/>
<evidence type="ECO:0000313" key="4">
    <source>
        <dbReference type="Proteomes" id="UP001319080"/>
    </source>
</evidence>
<dbReference type="EMBL" id="JAHESE010000023">
    <property type="protein sequence ID" value="MBT1710506.1"/>
    <property type="molecule type" value="Genomic_DNA"/>
</dbReference>
<accession>A0AAP2E030</accession>
<reference evidence="3 4" key="1">
    <citation type="submission" date="2021-05" db="EMBL/GenBank/DDBJ databases">
        <title>A Polyphasic approach of four new species of the genus Ohtaekwangia: Ohtaekwangia histidinii sp. nov., Ohtaekwangia cretensis sp. nov., Ohtaekwangia indiensis sp. nov., Ohtaekwangia reichenbachii sp. nov. from diverse environment.</title>
        <authorList>
            <person name="Octaviana S."/>
        </authorList>
    </citation>
    <scope>NUCLEOTIDE SEQUENCE [LARGE SCALE GENOMIC DNA]</scope>
    <source>
        <strain evidence="3 4">PWU5</strain>
    </source>
</reference>
<dbReference type="InterPro" id="IPR001789">
    <property type="entry name" value="Sig_transdc_resp-reg_receiver"/>
</dbReference>
<keyword evidence="4" id="KW-1185">Reference proteome</keyword>
<keyword evidence="1" id="KW-0597">Phosphoprotein</keyword>
<dbReference type="InterPro" id="IPR011006">
    <property type="entry name" value="CheY-like_superfamily"/>
</dbReference>
<dbReference type="PANTHER" id="PTHR44520:SF2">
    <property type="entry name" value="RESPONSE REGULATOR RCP1"/>
    <property type="match status" value="1"/>
</dbReference>
<dbReference type="GO" id="GO:0000160">
    <property type="term" value="P:phosphorelay signal transduction system"/>
    <property type="evidence" value="ECO:0007669"/>
    <property type="project" value="InterPro"/>
</dbReference>
<dbReference type="SUPFAM" id="SSF52172">
    <property type="entry name" value="CheY-like"/>
    <property type="match status" value="1"/>
</dbReference>
<sequence length="146" mass="16747">MSTIHVMKSFYSIRHVYYADDDPDDRFLFQEVLNEIDISLQLTLADSGHALLATLRTTPTLPDVIFLDWNMPVKNGFQCLQEIKQHPRLKDIPVVMISTSSENSVSRATLDGGAFRYIQKPVYFTQLKILIYECLQSIVALRHEEG</sequence>
<feature type="domain" description="Response regulatory" evidence="2">
    <location>
        <begin position="15"/>
        <end position="135"/>
    </location>
</feature>
<dbReference type="Proteomes" id="UP001319080">
    <property type="component" value="Unassembled WGS sequence"/>
</dbReference>
<protein>
    <submittedName>
        <fullName evidence="3">Response regulator</fullName>
    </submittedName>
</protein>
<dbReference type="Pfam" id="PF00072">
    <property type="entry name" value="Response_reg"/>
    <property type="match status" value="1"/>
</dbReference>
<dbReference type="PANTHER" id="PTHR44520">
    <property type="entry name" value="RESPONSE REGULATOR RCP1-RELATED"/>
    <property type="match status" value="1"/>
</dbReference>
<organism evidence="3 4">
    <name type="scientific">Dawidia cretensis</name>
    <dbReference type="NCBI Taxonomy" id="2782350"/>
    <lineage>
        <taxon>Bacteria</taxon>
        <taxon>Pseudomonadati</taxon>
        <taxon>Bacteroidota</taxon>
        <taxon>Cytophagia</taxon>
        <taxon>Cytophagales</taxon>
        <taxon>Chryseotaleaceae</taxon>
        <taxon>Dawidia</taxon>
    </lineage>
</organism>
<evidence type="ECO:0000259" key="2">
    <source>
        <dbReference type="PROSITE" id="PS50110"/>
    </source>
</evidence>
<evidence type="ECO:0000256" key="1">
    <source>
        <dbReference type="PROSITE-ProRule" id="PRU00169"/>
    </source>
</evidence>
<dbReference type="Gene3D" id="3.40.50.2300">
    <property type="match status" value="1"/>
</dbReference>
<dbReference type="InterPro" id="IPR052893">
    <property type="entry name" value="TCS_response_regulator"/>
</dbReference>
<comment type="caution">
    <text evidence="3">The sequence shown here is derived from an EMBL/GenBank/DDBJ whole genome shotgun (WGS) entry which is preliminary data.</text>
</comment>
<evidence type="ECO:0000313" key="3">
    <source>
        <dbReference type="EMBL" id="MBT1710506.1"/>
    </source>
</evidence>
<name>A0AAP2E030_9BACT</name>
<dbReference type="SMART" id="SM00448">
    <property type="entry name" value="REC"/>
    <property type="match status" value="1"/>
</dbReference>
<dbReference type="RefSeq" id="WP_254086079.1">
    <property type="nucleotide sequence ID" value="NZ_JAHESE010000023.1"/>
</dbReference>
<proteinExistence type="predicted"/>